<feature type="transmembrane region" description="Helical" evidence="1">
    <location>
        <begin position="6"/>
        <end position="25"/>
    </location>
</feature>
<dbReference type="Proteomes" id="UP000823935">
    <property type="component" value="Unassembled WGS sequence"/>
</dbReference>
<dbReference type="AlphaFoldDB" id="A0A9D1ES21"/>
<dbReference type="InterPro" id="IPR052549">
    <property type="entry name" value="SpmB"/>
</dbReference>
<gene>
    <name evidence="3" type="ORF">IAB44_06735</name>
</gene>
<dbReference type="InterPro" id="IPR011642">
    <property type="entry name" value="Gate_dom"/>
</dbReference>
<comment type="caution">
    <text evidence="3">The sequence shown here is derived from an EMBL/GenBank/DDBJ whole genome shotgun (WGS) entry which is preliminary data.</text>
</comment>
<evidence type="ECO:0000313" key="4">
    <source>
        <dbReference type="Proteomes" id="UP000823935"/>
    </source>
</evidence>
<dbReference type="EMBL" id="DVIQ01000033">
    <property type="protein sequence ID" value="HIS31227.1"/>
    <property type="molecule type" value="Genomic_DNA"/>
</dbReference>
<dbReference type="Pfam" id="PF07670">
    <property type="entry name" value="Gate"/>
    <property type="match status" value="1"/>
</dbReference>
<organism evidence="3 4">
    <name type="scientific">Candidatus Limivivens intestinipullorum</name>
    <dbReference type="NCBI Taxonomy" id="2840858"/>
    <lineage>
        <taxon>Bacteria</taxon>
        <taxon>Bacillati</taxon>
        <taxon>Bacillota</taxon>
        <taxon>Clostridia</taxon>
        <taxon>Lachnospirales</taxon>
        <taxon>Lachnospiraceae</taxon>
        <taxon>Lachnospiraceae incertae sedis</taxon>
        <taxon>Candidatus Limivivens</taxon>
    </lineage>
</organism>
<dbReference type="GO" id="GO:0005886">
    <property type="term" value="C:plasma membrane"/>
    <property type="evidence" value="ECO:0007669"/>
    <property type="project" value="TreeGrafter"/>
</dbReference>
<evidence type="ECO:0000259" key="2">
    <source>
        <dbReference type="Pfam" id="PF07670"/>
    </source>
</evidence>
<feature type="transmembrane region" description="Helical" evidence="1">
    <location>
        <begin position="46"/>
        <end position="68"/>
    </location>
</feature>
<keyword evidence="1" id="KW-1133">Transmembrane helix</keyword>
<reference evidence="3" key="1">
    <citation type="submission" date="2020-10" db="EMBL/GenBank/DDBJ databases">
        <authorList>
            <person name="Gilroy R."/>
        </authorList>
    </citation>
    <scope>NUCLEOTIDE SEQUENCE</scope>
    <source>
        <strain evidence="3">CHK190-19873</strain>
    </source>
</reference>
<protein>
    <submittedName>
        <fullName evidence="3">Spore maturation protein</fullName>
    </submittedName>
</protein>
<dbReference type="PANTHER" id="PTHR35793:SF2">
    <property type="entry name" value="INNER MEMBRANE PROTEIN YJIG"/>
    <property type="match status" value="1"/>
</dbReference>
<evidence type="ECO:0000313" key="3">
    <source>
        <dbReference type="EMBL" id="HIS31227.1"/>
    </source>
</evidence>
<evidence type="ECO:0000256" key="1">
    <source>
        <dbReference type="SAM" id="Phobius"/>
    </source>
</evidence>
<reference evidence="3" key="2">
    <citation type="journal article" date="2021" name="PeerJ">
        <title>Extensive microbial diversity within the chicken gut microbiome revealed by metagenomics and culture.</title>
        <authorList>
            <person name="Gilroy R."/>
            <person name="Ravi A."/>
            <person name="Getino M."/>
            <person name="Pursley I."/>
            <person name="Horton D.L."/>
            <person name="Alikhan N.F."/>
            <person name="Baker D."/>
            <person name="Gharbi K."/>
            <person name="Hall N."/>
            <person name="Watson M."/>
            <person name="Adriaenssens E.M."/>
            <person name="Foster-Nyarko E."/>
            <person name="Jarju S."/>
            <person name="Secka A."/>
            <person name="Antonio M."/>
            <person name="Oren A."/>
            <person name="Chaudhuri R.R."/>
            <person name="La Ragione R."/>
            <person name="Hildebrand F."/>
            <person name="Pallen M.J."/>
        </authorList>
    </citation>
    <scope>NUCLEOTIDE SEQUENCE</scope>
    <source>
        <strain evidence="3">CHK190-19873</strain>
    </source>
</reference>
<name>A0A9D1ES21_9FIRM</name>
<feature type="transmembrane region" description="Helical" evidence="1">
    <location>
        <begin position="153"/>
        <end position="171"/>
    </location>
</feature>
<accession>A0A9D1ES21</accession>
<feature type="transmembrane region" description="Helical" evidence="1">
    <location>
        <begin position="119"/>
        <end position="141"/>
    </location>
</feature>
<keyword evidence="1" id="KW-0472">Membrane</keyword>
<feature type="domain" description="Nucleoside transporter/FeoB GTPase Gate" evidence="2">
    <location>
        <begin position="46"/>
        <end position="144"/>
    </location>
</feature>
<proteinExistence type="predicted"/>
<sequence length="177" mass="19360">MEFLVFLSVYMVPFVILYVVAYGLLKKCRVYESFIRGGRDGIATAFRIMPTLVGLMTAVGVLRASGFLDFLAGLLEKLLAFTGFPQELIPYSIIRMFSSSAATGLMLDIFKNYGPDSRLGMLVSVMGGCTETVFYTMSVYFMTVKVTKSRYTLAGAMIASIGGIAASVLLVQQMFPV</sequence>
<keyword evidence="1" id="KW-0812">Transmembrane</keyword>
<dbReference type="PANTHER" id="PTHR35793">
    <property type="entry name" value="INNER MEMBRANE PROTEIN YJIG"/>
    <property type="match status" value="1"/>
</dbReference>